<evidence type="ECO:0000313" key="3">
    <source>
        <dbReference type="Proteomes" id="UP000006671"/>
    </source>
</evidence>
<dbReference type="AlphaFoldDB" id="D2VAQ4"/>
<reference evidence="2 3" key="1">
    <citation type="journal article" date="2010" name="Cell">
        <title>The genome of Naegleria gruberi illuminates early eukaryotic versatility.</title>
        <authorList>
            <person name="Fritz-Laylin L.K."/>
            <person name="Prochnik S.E."/>
            <person name="Ginger M.L."/>
            <person name="Dacks J.B."/>
            <person name="Carpenter M.L."/>
            <person name="Field M.C."/>
            <person name="Kuo A."/>
            <person name="Paredez A."/>
            <person name="Chapman J."/>
            <person name="Pham J."/>
            <person name="Shu S."/>
            <person name="Neupane R."/>
            <person name="Cipriano M."/>
            <person name="Mancuso J."/>
            <person name="Tu H."/>
            <person name="Salamov A."/>
            <person name="Lindquist E."/>
            <person name="Shapiro H."/>
            <person name="Lucas S."/>
            <person name="Grigoriev I.V."/>
            <person name="Cande W.Z."/>
            <person name="Fulton C."/>
            <person name="Rokhsar D.S."/>
            <person name="Dawson S.C."/>
        </authorList>
    </citation>
    <scope>NUCLEOTIDE SEQUENCE [LARGE SCALE GENOMIC DNA]</scope>
    <source>
        <strain evidence="2 3">NEG-M</strain>
    </source>
</reference>
<dbReference type="VEuPathDB" id="AmoebaDB:NAEGRDRAFT_65937"/>
<dbReference type="RefSeq" id="XP_002678862.1">
    <property type="nucleotide sequence ID" value="XM_002678816.1"/>
</dbReference>
<feature type="compositionally biased region" description="Low complexity" evidence="1">
    <location>
        <begin position="33"/>
        <end position="44"/>
    </location>
</feature>
<organism evidence="3">
    <name type="scientific">Naegleria gruberi</name>
    <name type="common">Amoeba</name>
    <dbReference type="NCBI Taxonomy" id="5762"/>
    <lineage>
        <taxon>Eukaryota</taxon>
        <taxon>Discoba</taxon>
        <taxon>Heterolobosea</taxon>
        <taxon>Tetramitia</taxon>
        <taxon>Eutetramitia</taxon>
        <taxon>Vahlkampfiidae</taxon>
        <taxon>Naegleria</taxon>
    </lineage>
</organism>
<feature type="region of interest" description="Disordered" evidence="1">
    <location>
        <begin position="1"/>
        <end position="82"/>
    </location>
</feature>
<dbReference type="InParanoid" id="D2VAQ4"/>
<evidence type="ECO:0000313" key="2">
    <source>
        <dbReference type="EMBL" id="EFC46118.1"/>
    </source>
</evidence>
<dbReference type="Proteomes" id="UP000006671">
    <property type="component" value="Unassembled WGS sequence"/>
</dbReference>
<feature type="compositionally biased region" description="Polar residues" evidence="1">
    <location>
        <begin position="68"/>
        <end position="82"/>
    </location>
</feature>
<dbReference type="GeneID" id="8859186"/>
<gene>
    <name evidence="2" type="ORF">NAEGRDRAFT_65937</name>
</gene>
<dbReference type="EMBL" id="GG738860">
    <property type="protein sequence ID" value="EFC46118.1"/>
    <property type="molecule type" value="Genomic_DNA"/>
</dbReference>
<dbReference type="KEGG" id="ngr:NAEGRDRAFT_65937"/>
<evidence type="ECO:0000256" key="1">
    <source>
        <dbReference type="SAM" id="MobiDB-lite"/>
    </source>
</evidence>
<proteinExistence type="predicted"/>
<accession>D2VAQ4</accession>
<protein>
    <submittedName>
        <fullName evidence="2">Predicted protein</fullName>
    </submittedName>
</protein>
<sequence>MAPTPTTPKNNKKTKDLSSPSAGSEQRVIVLTPSTSNSSDSSAMPSPPPVQDTKKNKKNNQQKISPGKDSNNAKVGSQGASALASSMELFESNPSEEVSGKRARVADEPDDWFKNHVIDSYQRMFGESLKEDLPLEEAVSLLFETANAPYADNLEFKNRMAALELLFRKEVDTPIPDSSGIKDIKSKGYSLLLTNSFIISQICKRLRESDTLDLPLILQGFEFIQNISELNLVCIRMGIKNGFEAAENFSNSYKSGGSLDQITSKQQEKAIKSAEKVKAAETIEKVSKWASRTPNFQYRDINFRDENGRYLVHYSTNCFSTTIQHLGLELKDNNQTMPIQTFYNSYLIALDHLGHIENMPKLNFFSYTDNFGMCRYLYLLMGYNINTHLLVTEANTIGFDYSSGEPELVSLCTHYLNGLYHFSIEKSPLQQLRNIKYYGCIDGDDISHYVTRYYLSLIKKNPRRYTDHSILQVLIARGLKLDIVRNSEGQTAFDLMDKFTGTPRMMALVKDLKKVCRKGRSNKSKAISKFTINHNQIPKEIVIEESETTLVVKSQNVLSFRIRIKRSLTFNKY</sequence>
<name>D2VAQ4_NAEGR</name>
<keyword evidence="3" id="KW-1185">Reference proteome</keyword>